<dbReference type="Proteomes" id="UP000322225">
    <property type="component" value="Chromosome 6"/>
</dbReference>
<organism evidence="2 3">
    <name type="scientific">Kwoniella shandongensis</name>
    <dbReference type="NCBI Taxonomy" id="1734106"/>
    <lineage>
        <taxon>Eukaryota</taxon>
        <taxon>Fungi</taxon>
        <taxon>Dikarya</taxon>
        <taxon>Basidiomycota</taxon>
        <taxon>Agaricomycotina</taxon>
        <taxon>Tremellomycetes</taxon>
        <taxon>Tremellales</taxon>
        <taxon>Cryptococcaceae</taxon>
        <taxon>Kwoniella</taxon>
    </lineage>
</organism>
<gene>
    <name evidence="2" type="ORF">CI109_103712</name>
</gene>
<accession>A0A5M6C8T1</accession>
<evidence type="ECO:0000313" key="3">
    <source>
        <dbReference type="Proteomes" id="UP000322225"/>
    </source>
</evidence>
<reference evidence="2" key="2">
    <citation type="submission" date="2024-01" db="EMBL/GenBank/DDBJ databases">
        <title>Comparative genomics of Cryptococcus and Kwoniella reveals pathogenesis evolution and contrasting modes of karyotype evolution via chromosome fusion or intercentromeric recombination.</title>
        <authorList>
            <person name="Coelho M.A."/>
            <person name="David-Palma M."/>
            <person name="Shea T."/>
            <person name="Bowers K."/>
            <person name="McGinley-Smith S."/>
            <person name="Mohammad A.W."/>
            <person name="Gnirke A."/>
            <person name="Yurkov A.M."/>
            <person name="Nowrousian M."/>
            <person name="Sun S."/>
            <person name="Cuomo C.A."/>
            <person name="Heitman J."/>
        </authorList>
    </citation>
    <scope>NUCLEOTIDE SEQUENCE</scope>
    <source>
        <strain evidence="2">CBS 12478</strain>
    </source>
</reference>
<dbReference type="EMBL" id="CP144056">
    <property type="protein sequence ID" value="WWD19254.1"/>
    <property type="molecule type" value="Genomic_DNA"/>
</dbReference>
<keyword evidence="3" id="KW-1185">Reference proteome</keyword>
<protein>
    <submittedName>
        <fullName evidence="2">Uncharacterized protein</fullName>
    </submittedName>
</protein>
<evidence type="ECO:0000313" key="2">
    <source>
        <dbReference type="EMBL" id="WWD19254.1"/>
    </source>
</evidence>
<feature type="region of interest" description="Disordered" evidence="1">
    <location>
        <begin position="265"/>
        <end position="293"/>
    </location>
</feature>
<dbReference type="OrthoDB" id="2507647at2759"/>
<dbReference type="AlphaFoldDB" id="A0A5M6C8T1"/>
<feature type="region of interest" description="Disordered" evidence="1">
    <location>
        <begin position="56"/>
        <end position="84"/>
    </location>
</feature>
<reference evidence="2" key="1">
    <citation type="submission" date="2017-08" db="EMBL/GenBank/DDBJ databases">
        <authorList>
            <person name="Cuomo C."/>
            <person name="Billmyre B."/>
            <person name="Heitman J."/>
        </authorList>
    </citation>
    <scope>NUCLEOTIDE SEQUENCE</scope>
    <source>
        <strain evidence="2">CBS 12478</strain>
    </source>
</reference>
<proteinExistence type="predicted"/>
<sequence length="332" mass="36471">MAERQAEANAIFAAEADERRRQILSPPPIAPSREGREPIRLGGGLMVRGDRHINYRPQAGGGGIARTPNTPDRSTAAEPLPRAATQQRWDQIAWNRAQAMRDLIGDNILVGLGYPGIGGIMMGGGAGGAGPAGVRREDDIQTILSKVEPPKYEDAEPGFTQSFDLEDIDAKFNAQSREPIEIDEDGNVIPQKKKQRKSYLVCANCSEPLLVSSAYRGPEDRVWMLRCGHLIDQRCLDKLSTPTTEKELARVDKHPDILGAWEAAEEEAKSKGRAKKTRAAKRARKEPPKVERRPDEYAWRCEVEGCGMEHKSEEVGGVWKGVEGEGAVAVYA</sequence>
<dbReference type="KEGG" id="ksn:43585893"/>
<dbReference type="RefSeq" id="XP_031863948.1">
    <property type="nucleotide sequence ID" value="XM_032001785.1"/>
</dbReference>
<feature type="region of interest" description="Disordered" evidence="1">
    <location>
        <begin position="1"/>
        <end position="43"/>
    </location>
</feature>
<name>A0A5M6C8T1_9TREE</name>
<feature type="compositionally biased region" description="Basic residues" evidence="1">
    <location>
        <begin position="271"/>
        <end position="284"/>
    </location>
</feature>
<evidence type="ECO:0000256" key="1">
    <source>
        <dbReference type="SAM" id="MobiDB-lite"/>
    </source>
</evidence>
<dbReference type="GeneID" id="43585893"/>